<dbReference type="PANTHER" id="PTHR44520">
    <property type="entry name" value="RESPONSE REGULATOR RCP1-RELATED"/>
    <property type="match status" value="1"/>
</dbReference>
<reference evidence="4" key="1">
    <citation type="journal article" date="2019" name="Int. J. Syst. Evol. Microbiol.">
        <title>The Global Catalogue of Microorganisms (GCM) 10K type strain sequencing project: providing services to taxonomists for standard genome sequencing and annotation.</title>
        <authorList>
            <consortium name="The Broad Institute Genomics Platform"/>
            <consortium name="The Broad Institute Genome Sequencing Center for Infectious Disease"/>
            <person name="Wu L."/>
            <person name="Ma J."/>
        </authorList>
    </citation>
    <scope>NUCLEOTIDE SEQUENCE [LARGE SCALE GENOMIC DNA]</scope>
    <source>
        <strain evidence="4">JCM 17759</strain>
    </source>
</reference>
<name>A0ABP8NWA1_9BACT</name>
<evidence type="ECO:0000313" key="4">
    <source>
        <dbReference type="Proteomes" id="UP001500840"/>
    </source>
</evidence>
<dbReference type="InterPro" id="IPR052893">
    <property type="entry name" value="TCS_response_regulator"/>
</dbReference>
<organism evidence="3 4">
    <name type="scientific">Novipirellula rosea</name>
    <dbReference type="NCBI Taxonomy" id="1031540"/>
    <lineage>
        <taxon>Bacteria</taxon>
        <taxon>Pseudomonadati</taxon>
        <taxon>Planctomycetota</taxon>
        <taxon>Planctomycetia</taxon>
        <taxon>Pirellulales</taxon>
        <taxon>Pirellulaceae</taxon>
        <taxon>Novipirellula</taxon>
    </lineage>
</organism>
<dbReference type="PANTHER" id="PTHR44520:SF2">
    <property type="entry name" value="RESPONSE REGULATOR RCP1"/>
    <property type="match status" value="1"/>
</dbReference>
<dbReference type="PROSITE" id="PS50110">
    <property type="entry name" value="RESPONSE_REGULATORY"/>
    <property type="match status" value="1"/>
</dbReference>
<feature type="domain" description="Response regulatory" evidence="2">
    <location>
        <begin position="3"/>
        <end position="124"/>
    </location>
</feature>
<dbReference type="EMBL" id="BAABGA010000120">
    <property type="protein sequence ID" value="GAA4472586.1"/>
    <property type="molecule type" value="Genomic_DNA"/>
</dbReference>
<proteinExistence type="predicted"/>
<dbReference type="InterPro" id="IPR001789">
    <property type="entry name" value="Sig_transdc_resp-reg_receiver"/>
</dbReference>
<evidence type="ECO:0000259" key="2">
    <source>
        <dbReference type="PROSITE" id="PS50110"/>
    </source>
</evidence>
<accession>A0ABP8NWA1</accession>
<evidence type="ECO:0000313" key="3">
    <source>
        <dbReference type="EMBL" id="GAA4472586.1"/>
    </source>
</evidence>
<keyword evidence="1" id="KW-0597">Phosphoprotein</keyword>
<comment type="caution">
    <text evidence="3">The sequence shown here is derived from an EMBL/GenBank/DDBJ whole genome shotgun (WGS) entry which is preliminary data.</text>
</comment>
<feature type="modified residue" description="4-aspartylphosphate" evidence="1">
    <location>
        <position position="56"/>
    </location>
</feature>
<dbReference type="SUPFAM" id="SSF52172">
    <property type="entry name" value="CheY-like"/>
    <property type="match status" value="1"/>
</dbReference>
<dbReference type="SMART" id="SM00448">
    <property type="entry name" value="REC"/>
    <property type="match status" value="1"/>
</dbReference>
<dbReference type="InterPro" id="IPR011006">
    <property type="entry name" value="CheY-like_superfamily"/>
</dbReference>
<evidence type="ECO:0000256" key="1">
    <source>
        <dbReference type="PROSITE-ProRule" id="PRU00169"/>
    </source>
</evidence>
<protein>
    <submittedName>
        <fullName evidence="3">Response regulator</fullName>
    </submittedName>
</protein>
<dbReference type="Proteomes" id="UP001500840">
    <property type="component" value="Unassembled WGS sequence"/>
</dbReference>
<sequence length="132" mass="15195">METILVIEDDEADQLLHEVVIKRTRPDIKIVKAFDGREALDMLARLDPMPQLILLDINMPIMNGYEFLEHYSQRDDHTIPVVAVLTTSDQEFDKQQMAKFPVVKDYLVKPLRAANIQTLQDSVTQKRTAMSL</sequence>
<gene>
    <name evidence="3" type="ORF">GCM10023156_69350</name>
</gene>
<dbReference type="Gene3D" id="3.40.50.2300">
    <property type="match status" value="1"/>
</dbReference>
<dbReference type="RefSeq" id="WP_345328333.1">
    <property type="nucleotide sequence ID" value="NZ_BAABGA010000120.1"/>
</dbReference>
<keyword evidence="4" id="KW-1185">Reference proteome</keyword>
<dbReference type="Pfam" id="PF00072">
    <property type="entry name" value="Response_reg"/>
    <property type="match status" value="1"/>
</dbReference>